<feature type="compositionally biased region" description="Basic and acidic residues" evidence="1">
    <location>
        <begin position="718"/>
        <end position="734"/>
    </location>
</feature>
<reference evidence="2 3" key="1">
    <citation type="submission" date="2020-05" db="EMBL/GenBank/DDBJ databases">
        <title>Identification and distribution of gene clusters putatively required for synthesis of sphingolipid metabolism inhibitors in phylogenetically diverse species of the filamentous fungus Fusarium.</title>
        <authorList>
            <person name="Kim H.-S."/>
            <person name="Busman M."/>
            <person name="Brown D.W."/>
            <person name="Divon H."/>
            <person name="Uhlig S."/>
            <person name="Proctor R.H."/>
        </authorList>
    </citation>
    <scope>NUCLEOTIDE SEQUENCE [LARGE SCALE GENOMIC DNA]</scope>
    <source>
        <strain evidence="2 3">NRRL 20693</strain>
    </source>
</reference>
<sequence length="841" mass="92106">MPYRDSILSHGGTLEALQSHHVPPRRSRPPNIDIMATEENRVPLKVEKASRRESRLGLRSLFSRSKTPKDLAIPETPTSFGSSLSFAETNPYFASQPDVTAHDTPLSPLSPRPLSTMFEGPKSPSAHIRSPGVARNQGQGKSARGPTSAWHPPPLFKAFPQAVKHMTLPATSLPTEIIIRMHERRASTTRNDTAEAVEGEVSPIEKAKFKKKHRRNTSGPAPKFEWINKIYVLVTAGYLLQYAAEGPFDRLPERILQLGKDSAAFASDVIPGRHWVIQVSSATESDGTPASDARSLFSRWNFRASERRNASNFLMVFESAEDMEGWISTLRREIEILGGKKTLTEIGTLKAEDEVAPLREKPSQRTLVVRDPNRLSRIASQNSQSPESPESLKSLFGPQSLPLKSQADANCSATNIAESEPLVDQPLDDVSTTNSFVSHDGRQLDSLRENSHRLSLVSSGQRTGVTSAGSSPEPSPTVDTFPVSFEHRQSSTEEISGTLEPKPRPNAAAILDRRQSMQVLSPFVELQGGPISLRPQSSYGSGPVPDSKTPTPNFSVPNSSNRRYSYVRSIAQEFGMAPQSGTLEVRSLGRRAPPTTLPVARPLSMVADQPSPMEEMHERPVTRHGDETQSTVQAEDDLMSLPHIPSSYDVGSRRSSLVPIDEPIIENSRPGSSRRHSDMRQWRKSENAKTLSRNLTGPGRPSLEQRARSRSFVVGNDEAARRRASLDAYSEGRSDSMSAKTRSQRRASMQSTMSDRASQYSASADLPPPMAPESLPLPTPPPTVPLPPIPSSMSNPHLRSDSNGKNLLNRRSMPQLNEGPPPAPPPTCALPPLPPKPQAKA</sequence>
<feature type="compositionally biased region" description="Polar residues" evidence="1">
    <location>
        <begin position="548"/>
        <end position="557"/>
    </location>
</feature>
<dbReference type="Proteomes" id="UP000567885">
    <property type="component" value="Unassembled WGS sequence"/>
</dbReference>
<keyword evidence="3" id="KW-1185">Reference proteome</keyword>
<feature type="compositionally biased region" description="Basic and acidic residues" evidence="1">
    <location>
        <begin position="439"/>
        <end position="452"/>
    </location>
</feature>
<proteinExistence type="predicted"/>
<feature type="compositionally biased region" description="Pro residues" evidence="1">
    <location>
        <begin position="766"/>
        <end position="790"/>
    </location>
</feature>
<comment type="caution">
    <text evidence="2">The sequence shown here is derived from an EMBL/GenBank/DDBJ whole genome shotgun (WGS) entry which is preliminary data.</text>
</comment>
<evidence type="ECO:0000313" key="3">
    <source>
        <dbReference type="Proteomes" id="UP000567885"/>
    </source>
</evidence>
<feature type="region of interest" description="Disordered" evidence="1">
    <location>
        <begin position="370"/>
        <end position="482"/>
    </location>
</feature>
<gene>
    <name evidence="2" type="ORF">FHETE_6348</name>
</gene>
<feature type="compositionally biased region" description="Polar residues" evidence="1">
    <location>
        <begin position="407"/>
        <end position="417"/>
    </location>
</feature>
<feature type="compositionally biased region" description="Low complexity" evidence="1">
    <location>
        <begin position="380"/>
        <end position="391"/>
    </location>
</feature>
<evidence type="ECO:0000313" key="2">
    <source>
        <dbReference type="EMBL" id="KAF5666226.1"/>
    </source>
</evidence>
<feature type="compositionally biased region" description="Pro residues" evidence="1">
    <location>
        <begin position="819"/>
        <end position="841"/>
    </location>
</feature>
<dbReference type="AlphaFoldDB" id="A0A8H5WND5"/>
<organism evidence="2 3">
    <name type="scientific">Fusarium heterosporum</name>
    <dbReference type="NCBI Taxonomy" id="42747"/>
    <lineage>
        <taxon>Eukaryota</taxon>
        <taxon>Fungi</taxon>
        <taxon>Dikarya</taxon>
        <taxon>Ascomycota</taxon>
        <taxon>Pezizomycotina</taxon>
        <taxon>Sordariomycetes</taxon>
        <taxon>Hypocreomycetidae</taxon>
        <taxon>Hypocreales</taxon>
        <taxon>Nectriaceae</taxon>
        <taxon>Fusarium</taxon>
        <taxon>Fusarium heterosporum species complex</taxon>
    </lineage>
</organism>
<feature type="region of interest" description="Disordered" evidence="1">
    <location>
        <begin position="647"/>
        <end position="841"/>
    </location>
</feature>
<protein>
    <recommendedName>
        <fullName evidence="4">PH domain-containing protein</fullName>
    </recommendedName>
</protein>
<name>A0A8H5WND5_FUSHE</name>
<feature type="region of interest" description="Disordered" evidence="1">
    <location>
        <begin position="531"/>
        <end position="560"/>
    </location>
</feature>
<accession>A0A8H5WND5</accession>
<dbReference type="EMBL" id="JAAGWQ010000111">
    <property type="protein sequence ID" value="KAF5666226.1"/>
    <property type="molecule type" value="Genomic_DNA"/>
</dbReference>
<feature type="compositionally biased region" description="Polar residues" evidence="1">
    <location>
        <begin position="735"/>
        <end position="762"/>
    </location>
</feature>
<evidence type="ECO:0000256" key="1">
    <source>
        <dbReference type="SAM" id="MobiDB-lite"/>
    </source>
</evidence>
<feature type="compositionally biased region" description="Polar residues" evidence="1">
    <location>
        <begin position="791"/>
        <end position="806"/>
    </location>
</feature>
<feature type="compositionally biased region" description="Polar residues" evidence="1">
    <location>
        <begin position="456"/>
        <end position="472"/>
    </location>
</feature>
<feature type="region of interest" description="Disordered" evidence="1">
    <location>
        <begin position="120"/>
        <end position="151"/>
    </location>
</feature>
<feature type="compositionally biased region" description="Basic and acidic residues" evidence="1">
    <location>
        <begin position="675"/>
        <end position="687"/>
    </location>
</feature>
<dbReference type="OrthoDB" id="1749473at2759"/>
<evidence type="ECO:0008006" key="4">
    <source>
        <dbReference type="Google" id="ProtNLM"/>
    </source>
</evidence>